<evidence type="ECO:0000313" key="2">
    <source>
        <dbReference type="EMBL" id="KAF1965827.1"/>
    </source>
</evidence>
<name>A0A6A5UXN5_9PLEO</name>
<evidence type="ECO:0000256" key="1">
    <source>
        <dbReference type="SAM" id="MobiDB-lite"/>
    </source>
</evidence>
<organism evidence="2 3">
    <name type="scientific">Bimuria novae-zelandiae CBS 107.79</name>
    <dbReference type="NCBI Taxonomy" id="1447943"/>
    <lineage>
        <taxon>Eukaryota</taxon>
        <taxon>Fungi</taxon>
        <taxon>Dikarya</taxon>
        <taxon>Ascomycota</taxon>
        <taxon>Pezizomycotina</taxon>
        <taxon>Dothideomycetes</taxon>
        <taxon>Pleosporomycetidae</taxon>
        <taxon>Pleosporales</taxon>
        <taxon>Massarineae</taxon>
        <taxon>Didymosphaeriaceae</taxon>
        <taxon>Bimuria</taxon>
    </lineage>
</organism>
<dbReference type="Proteomes" id="UP000800036">
    <property type="component" value="Unassembled WGS sequence"/>
</dbReference>
<protein>
    <submittedName>
        <fullName evidence="2">Uncharacterized protein</fullName>
    </submittedName>
</protein>
<dbReference type="AlphaFoldDB" id="A0A6A5UXN5"/>
<keyword evidence="3" id="KW-1185">Reference proteome</keyword>
<reference evidence="2" key="1">
    <citation type="journal article" date="2020" name="Stud. Mycol.">
        <title>101 Dothideomycetes genomes: a test case for predicting lifestyles and emergence of pathogens.</title>
        <authorList>
            <person name="Haridas S."/>
            <person name="Albert R."/>
            <person name="Binder M."/>
            <person name="Bloem J."/>
            <person name="Labutti K."/>
            <person name="Salamov A."/>
            <person name="Andreopoulos B."/>
            <person name="Baker S."/>
            <person name="Barry K."/>
            <person name="Bills G."/>
            <person name="Bluhm B."/>
            <person name="Cannon C."/>
            <person name="Castanera R."/>
            <person name="Culley D."/>
            <person name="Daum C."/>
            <person name="Ezra D."/>
            <person name="Gonzalez J."/>
            <person name="Henrissat B."/>
            <person name="Kuo A."/>
            <person name="Liang C."/>
            <person name="Lipzen A."/>
            <person name="Lutzoni F."/>
            <person name="Magnuson J."/>
            <person name="Mondo S."/>
            <person name="Nolan M."/>
            <person name="Ohm R."/>
            <person name="Pangilinan J."/>
            <person name="Park H.-J."/>
            <person name="Ramirez L."/>
            <person name="Alfaro M."/>
            <person name="Sun H."/>
            <person name="Tritt A."/>
            <person name="Yoshinaga Y."/>
            <person name="Zwiers L.-H."/>
            <person name="Turgeon B."/>
            <person name="Goodwin S."/>
            <person name="Spatafora J."/>
            <person name="Crous P."/>
            <person name="Grigoriev I."/>
        </authorList>
    </citation>
    <scope>NUCLEOTIDE SEQUENCE</scope>
    <source>
        <strain evidence="2">CBS 107.79</strain>
    </source>
</reference>
<sequence>MGWHPRRPPGLGGGLLARRPVSSDKPRRYPSVVFSNTITLISKNPALSHLHTAPVDLSRLTAIAMASF</sequence>
<evidence type="ECO:0000313" key="3">
    <source>
        <dbReference type="Proteomes" id="UP000800036"/>
    </source>
</evidence>
<accession>A0A6A5UXN5</accession>
<proteinExistence type="predicted"/>
<gene>
    <name evidence="2" type="ORF">BU23DRAFT_560784</name>
</gene>
<feature type="region of interest" description="Disordered" evidence="1">
    <location>
        <begin position="1"/>
        <end position="28"/>
    </location>
</feature>
<dbReference type="EMBL" id="ML976755">
    <property type="protein sequence ID" value="KAF1965827.1"/>
    <property type="molecule type" value="Genomic_DNA"/>
</dbReference>